<protein>
    <recommendedName>
        <fullName evidence="3">DUF1579 domain-containing protein</fullName>
    </recommendedName>
</protein>
<evidence type="ECO:0000313" key="2">
    <source>
        <dbReference type="Proteomes" id="UP000483286"/>
    </source>
</evidence>
<comment type="caution">
    <text evidence="1">The sequence shown here is derived from an EMBL/GenBank/DDBJ whole genome shotgun (WGS) entry which is preliminary data.</text>
</comment>
<dbReference type="EMBL" id="WQLB01000032">
    <property type="protein sequence ID" value="MVN88673.1"/>
    <property type="molecule type" value="Genomic_DNA"/>
</dbReference>
<gene>
    <name evidence="1" type="ORF">GO986_18205</name>
</gene>
<evidence type="ECO:0008006" key="3">
    <source>
        <dbReference type="Google" id="ProtNLM"/>
    </source>
</evidence>
<sequence>MAENNNGQPLPQSPHPALRQLLPLVGTWQISGPEVSGTVTYAWMEGGFFLIQTFDLHQGGGHQKGVAYTGFDPDTQTLRSRLMGTDGSNYTYTYQVEEAGFWYWYGEKGSEDFSYSTFNADRTAYEGRWHFRQPGGTPGGYTYRAMRLPEET</sequence>
<accession>A0A7C9HTL9</accession>
<dbReference type="RefSeq" id="WP_157460728.1">
    <property type="nucleotide sequence ID" value="NZ_WQLB01000032.1"/>
</dbReference>
<dbReference type="Proteomes" id="UP000483286">
    <property type="component" value="Unassembled WGS sequence"/>
</dbReference>
<proteinExistence type="predicted"/>
<dbReference type="AlphaFoldDB" id="A0A7C9HTL9"/>
<keyword evidence="2" id="KW-1185">Reference proteome</keyword>
<reference evidence="1 2" key="1">
    <citation type="submission" date="2019-12" db="EMBL/GenBank/DDBJ databases">
        <title>Deinococcus sp. HMF7620 Genome sequencing and assembly.</title>
        <authorList>
            <person name="Kang H."/>
            <person name="Kim H."/>
            <person name="Joh K."/>
        </authorList>
    </citation>
    <scope>NUCLEOTIDE SEQUENCE [LARGE SCALE GENOMIC DNA]</scope>
    <source>
        <strain evidence="1 2">HMF7620</strain>
    </source>
</reference>
<name>A0A7C9HTL9_9DEIO</name>
<evidence type="ECO:0000313" key="1">
    <source>
        <dbReference type="EMBL" id="MVN88673.1"/>
    </source>
</evidence>
<organism evidence="1 2">
    <name type="scientific">Deinococcus arboris</name>
    <dbReference type="NCBI Taxonomy" id="2682977"/>
    <lineage>
        <taxon>Bacteria</taxon>
        <taxon>Thermotogati</taxon>
        <taxon>Deinococcota</taxon>
        <taxon>Deinococci</taxon>
        <taxon>Deinococcales</taxon>
        <taxon>Deinococcaceae</taxon>
        <taxon>Deinococcus</taxon>
    </lineage>
</organism>